<proteinExistence type="predicted"/>
<dbReference type="EMBL" id="JBGMDY010000005">
    <property type="protein sequence ID" value="KAL2334207.1"/>
    <property type="molecule type" value="Genomic_DNA"/>
</dbReference>
<dbReference type="Proteomes" id="UP001603857">
    <property type="component" value="Unassembled WGS sequence"/>
</dbReference>
<comment type="caution">
    <text evidence="2">The sequence shown here is derived from an EMBL/GenBank/DDBJ whole genome shotgun (WGS) entry which is preliminary data.</text>
</comment>
<protein>
    <submittedName>
        <fullName evidence="2">Uncharacterized protein</fullName>
    </submittedName>
</protein>
<feature type="compositionally biased region" description="Polar residues" evidence="1">
    <location>
        <begin position="20"/>
        <end position="33"/>
    </location>
</feature>
<keyword evidence="3" id="KW-1185">Reference proteome</keyword>
<organism evidence="2 3">
    <name type="scientific">Flemingia macrophylla</name>
    <dbReference type="NCBI Taxonomy" id="520843"/>
    <lineage>
        <taxon>Eukaryota</taxon>
        <taxon>Viridiplantae</taxon>
        <taxon>Streptophyta</taxon>
        <taxon>Embryophyta</taxon>
        <taxon>Tracheophyta</taxon>
        <taxon>Spermatophyta</taxon>
        <taxon>Magnoliopsida</taxon>
        <taxon>eudicotyledons</taxon>
        <taxon>Gunneridae</taxon>
        <taxon>Pentapetalae</taxon>
        <taxon>rosids</taxon>
        <taxon>fabids</taxon>
        <taxon>Fabales</taxon>
        <taxon>Fabaceae</taxon>
        <taxon>Papilionoideae</taxon>
        <taxon>50 kb inversion clade</taxon>
        <taxon>NPAAA clade</taxon>
        <taxon>indigoferoid/millettioid clade</taxon>
        <taxon>Phaseoleae</taxon>
        <taxon>Flemingia</taxon>
    </lineage>
</organism>
<evidence type="ECO:0000256" key="1">
    <source>
        <dbReference type="SAM" id="MobiDB-lite"/>
    </source>
</evidence>
<reference evidence="2 3" key="1">
    <citation type="submission" date="2024-08" db="EMBL/GenBank/DDBJ databases">
        <title>Insights into the chromosomal genome structure of Flemingia macrophylla.</title>
        <authorList>
            <person name="Ding Y."/>
            <person name="Zhao Y."/>
            <person name="Bi W."/>
            <person name="Wu M."/>
            <person name="Zhao G."/>
            <person name="Gong Y."/>
            <person name="Li W."/>
            <person name="Zhang P."/>
        </authorList>
    </citation>
    <scope>NUCLEOTIDE SEQUENCE [LARGE SCALE GENOMIC DNA]</scope>
    <source>
        <strain evidence="2">DYQJB</strain>
        <tissue evidence="2">Leaf</tissue>
    </source>
</reference>
<evidence type="ECO:0000313" key="2">
    <source>
        <dbReference type="EMBL" id="KAL2334207.1"/>
    </source>
</evidence>
<dbReference type="AlphaFoldDB" id="A0ABD1MEM3"/>
<evidence type="ECO:0000313" key="3">
    <source>
        <dbReference type="Proteomes" id="UP001603857"/>
    </source>
</evidence>
<feature type="region of interest" description="Disordered" evidence="1">
    <location>
        <begin position="1"/>
        <end position="52"/>
    </location>
</feature>
<name>A0ABD1MEM3_9FABA</name>
<sequence>MTALPSILVPSPLLADSPPHSLQNENSSSNPRHSTSHKTLPRDHNSNPSDLPLRPRAPPIALSLAYMFWVLGYKLNNANALLQLVICGCRDIEEIVSTQETQRNVIKIVFRSLQRLKLEYLPKHKAFCQGSYNFYFPSLHEVSLKNCHVIETFSHGSSYTTKLDRVIMEIGNITKNIWMGDLTATVPPCKVLLALQMSETLGWIKQDQCTLRYFTGEKQITVEGFKMLRSLVPSNVMHILQNLNSLVEVFESHEVNAMKVHDSQ</sequence>
<gene>
    <name evidence="2" type="ORF">Fmac_015420</name>
</gene>
<accession>A0ABD1MEM3</accession>